<feature type="domain" description="MACPF" evidence="7">
    <location>
        <begin position="537"/>
        <end position="886"/>
    </location>
</feature>
<gene>
    <name evidence="8" type="ORF">TOT_010000150</name>
</gene>
<organism evidence="8 9">
    <name type="scientific">Theileria orientalis strain Shintoku</name>
    <dbReference type="NCBI Taxonomy" id="869250"/>
    <lineage>
        <taxon>Eukaryota</taxon>
        <taxon>Sar</taxon>
        <taxon>Alveolata</taxon>
        <taxon>Apicomplexa</taxon>
        <taxon>Aconoidasida</taxon>
        <taxon>Piroplasmida</taxon>
        <taxon>Theileriidae</taxon>
        <taxon>Theileria</taxon>
    </lineage>
</organism>
<evidence type="ECO:0000256" key="5">
    <source>
        <dbReference type="SAM" id="MobiDB-lite"/>
    </source>
</evidence>
<feature type="region of interest" description="Disordered" evidence="5">
    <location>
        <begin position="287"/>
        <end position="338"/>
    </location>
</feature>
<evidence type="ECO:0000256" key="2">
    <source>
        <dbReference type="ARBA" id="ARBA00022525"/>
    </source>
</evidence>
<keyword evidence="6" id="KW-0732">Signal</keyword>
<feature type="compositionally biased region" description="Basic and acidic residues" evidence="5">
    <location>
        <begin position="152"/>
        <end position="161"/>
    </location>
</feature>
<dbReference type="GeneID" id="20713108"/>
<comment type="subcellular location">
    <subcellularLocation>
        <location evidence="1">Secreted</location>
    </subcellularLocation>
</comment>
<dbReference type="Proteomes" id="UP000003786">
    <property type="component" value="Chromosome 1"/>
</dbReference>
<evidence type="ECO:0000256" key="6">
    <source>
        <dbReference type="SAM" id="SignalP"/>
    </source>
</evidence>
<dbReference type="VEuPathDB" id="PiroplasmaDB:TOT_010000150"/>
<dbReference type="eggNOG" id="ENOG502S7UT">
    <property type="taxonomic scope" value="Eukaryota"/>
</dbReference>
<keyword evidence="3" id="KW-0204">Cytolysis</keyword>
<feature type="compositionally biased region" description="Basic residues" evidence="5">
    <location>
        <begin position="75"/>
        <end position="89"/>
    </location>
</feature>
<keyword evidence="2" id="KW-0964">Secreted</keyword>
<evidence type="ECO:0000256" key="3">
    <source>
        <dbReference type="ARBA" id="ARBA00022852"/>
    </source>
</evidence>
<dbReference type="RefSeq" id="XP_009688984.1">
    <property type="nucleotide sequence ID" value="XM_009690689.1"/>
</dbReference>
<dbReference type="SMART" id="SM00457">
    <property type="entry name" value="MACPF"/>
    <property type="match status" value="1"/>
</dbReference>
<dbReference type="PANTHER" id="PTHR45742">
    <property type="entry name" value="COMPLEMENT COMPONENT C6"/>
    <property type="match status" value="1"/>
</dbReference>
<feature type="compositionally biased region" description="Basic and acidic residues" evidence="5">
    <location>
        <begin position="439"/>
        <end position="475"/>
    </location>
</feature>
<dbReference type="Pfam" id="PF01823">
    <property type="entry name" value="MACPF"/>
    <property type="match status" value="1"/>
</dbReference>
<keyword evidence="4" id="KW-1015">Disulfide bond</keyword>
<dbReference type="AlphaFoldDB" id="J7M8A7"/>
<feature type="region of interest" description="Disordered" evidence="5">
    <location>
        <begin position="138"/>
        <end position="267"/>
    </location>
</feature>
<protein>
    <recommendedName>
        <fullName evidence="7">MACPF domain-containing protein</fullName>
    </recommendedName>
</protein>
<feature type="region of interest" description="Disordered" evidence="5">
    <location>
        <begin position="351"/>
        <end position="407"/>
    </location>
</feature>
<feature type="region of interest" description="Disordered" evidence="5">
    <location>
        <begin position="431"/>
        <end position="475"/>
    </location>
</feature>
<accession>J7M8A7</accession>
<dbReference type="OrthoDB" id="1366754at2759"/>
<evidence type="ECO:0000313" key="8">
    <source>
        <dbReference type="EMBL" id="BAM38683.1"/>
    </source>
</evidence>
<sequence>MYNRAVFVALKLFSLHLLHKVCTGITQNNIIPLVIYGLFLLAVTLSLPCEAKKLTSLDVSGSSNEPGGLVDGTRNKKNLKPTKTKKTKKNLSDKPKKPKKKGLATIKSKVKKVKKRLSKPKINLGVFKDLLFNGGSKKKKKLSKKAGKKKSTKNETTENKELSGTSDLSGGLNDLVNGEEPSLGEPQSPAEQPTPLEPSVPAPVNEENELNDQSTTDSSSDDWAIDGLNDLLNDNSDVVGRKPSRGGSNSLYQVTDKGEMGYNDAKTKSRNSSFLTIQEYDKTTDDTFNLEDALDPPETTTKGPKGNVNVTIIKMQETRLGPHGPHINNAEEEAEVTRQKQEYTKRYFVGLKNSLGPTNETEEDDLLKDDTDLFKDDEDLNPKPKKTSERTDEANALFNPGPLDELKDNLKTATDGITGVLDRTGAKDKLKDLFGLGGNEEKTKDEKKDDVKKGSEADASSDKEGKPIKSKSKIEDISPAHKTEYKEKLVDSTFDKDFKHYMGDSEFGTAINYYKGHEVSGDSTKGTSNVVFYNPRDPAEDWNNAGLAASLRYLGSGYDIIFGNPLGDPVVMMDQGYRNPVIKLDWNVEYLNSDGANLKEPHGSWVRPEFSCRQSETIDHINTVEDFKKELSIDAQASYGIPYFFSFSGSTGYKNFVKSTATNKVRTYITKTYCLRYVAGIVNFNSLDTTEEFRKAVSDLPNYFDSQACTLELFKNNEDDPLCVNSVKPWVKFIKMFGTHFTTIVHLGGKITHQVQINKSDVLDMQQHGVNIDVAVKAAISPSLLDNLSVGAKTDSESSRRSESEHFKYEKQVLVIGGDGLVDSKDLNSLNCWTKDLYKKPMPIKIKLESIKSLLTSDKQRESFEEALKFYSETYGVSPDEIYKKYGREFGIASLVQKGYQVVYSGNKSGSAVCPPKTVIIMGFTMTIMKKKNFIGKNEFVINITHCPVGEEKCLVSNDNQMSESRIWAVCGEDTIPLLNQQTSVKLDEPATATCPSGYSIAYGFAFSIPKGNKASSTDSYPCRPGTLSCTHESTDKSATNAIWIACVENGAPQLTDISNHMVSTSSRHCSSKAKDNEYSDNVCPTNSKLIAGWSMDFSESDSQGFNQIQKCSKNTPGCKVDTKMATEAHCRSHYSWVSCLHEAVKAQ</sequence>
<dbReference type="KEGG" id="tot:TOT_010000150"/>
<reference evidence="8 9" key="1">
    <citation type="journal article" date="2012" name="MBio">
        <title>Comparative genome analysis of three eukaryotic parasites with differing abilities to transform leukocytes reveals key mediators of Theileria-induced leukocyte transformation.</title>
        <authorList>
            <person name="Hayashida K."/>
            <person name="Hara Y."/>
            <person name="Abe T."/>
            <person name="Yamasaki C."/>
            <person name="Toyoda A."/>
            <person name="Kosuge T."/>
            <person name="Suzuki Y."/>
            <person name="Sato Y."/>
            <person name="Kawashima S."/>
            <person name="Katayama T."/>
            <person name="Wakaguri H."/>
            <person name="Inoue N."/>
            <person name="Homma K."/>
            <person name="Tada-Umezaki M."/>
            <person name="Yagi Y."/>
            <person name="Fujii Y."/>
            <person name="Habara T."/>
            <person name="Kanehisa M."/>
            <person name="Watanabe H."/>
            <person name="Ito K."/>
            <person name="Gojobori T."/>
            <person name="Sugawara H."/>
            <person name="Imanishi T."/>
            <person name="Weir W."/>
            <person name="Gardner M."/>
            <person name="Pain A."/>
            <person name="Shiels B."/>
            <person name="Hattori M."/>
            <person name="Nene V."/>
            <person name="Sugimoto C."/>
        </authorList>
    </citation>
    <scope>NUCLEOTIDE SEQUENCE [LARGE SCALE GENOMIC DNA]</scope>
    <source>
        <strain evidence="8 9">Shintoku</strain>
    </source>
</reference>
<evidence type="ECO:0000313" key="9">
    <source>
        <dbReference type="Proteomes" id="UP000003786"/>
    </source>
</evidence>
<evidence type="ECO:0000256" key="1">
    <source>
        <dbReference type="ARBA" id="ARBA00004613"/>
    </source>
</evidence>
<dbReference type="InterPro" id="IPR020864">
    <property type="entry name" value="MACPF"/>
</dbReference>
<dbReference type="PROSITE" id="PS51412">
    <property type="entry name" value="MACPF_2"/>
    <property type="match status" value="1"/>
</dbReference>
<dbReference type="STRING" id="869250.J7M8A7"/>
<feature type="compositionally biased region" description="Basic residues" evidence="5">
    <location>
        <begin position="96"/>
        <end position="115"/>
    </location>
</feature>
<dbReference type="EMBL" id="AP011946">
    <property type="protein sequence ID" value="BAM38683.1"/>
    <property type="molecule type" value="Genomic_DNA"/>
</dbReference>
<feature type="compositionally biased region" description="Low complexity" evidence="5">
    <location>
        <begin position="225"/>
        <end position="235"/>
    </location>
</feature>
<evidence type="ECO:0000259" key="7">
    <source>
        <dbReference type="PROSITE" id="PS51412"/>
    </source>
</evidence>
<proteinExistence type="predicted"/>
<dbReference type="GO" id="GO:0031640">
    <property type="term" value="P:killing of cells of another organism"/>
    <property type="evidence" value="ECO:0007669"/>
    <property type="project" value="UniProtKB-KW"/>
</dbReference>
<evidence type="ECO:0000256" key="4">
    <source>
        <dbReference type="ARBA" id="ARBA00023157"/>
    </source>
</evidence>
<dbReference type="GO" id="GO:0005576">
    <property type="term" value="C:extracellular region"/>
    <property type="evidence" value="ECO:0007669"/>
    <property type="project" value="UniProtKB-SubCell"/>
</dbReference>
<feature type="region of interest" description="Disordered" evidence="5">
    <location>
        <begin position="58"/>
        <end position="115"/>
    </location>
</feature>
<keyword evidence="9" id="KW-1185">Reference proteome</keyword>
<name>J7M8A7_THEOR</name>
<feature type="chain" id="PRO_5003794821" description="MACPF domain-containing protein" evidence="6">
    <location>
        <begin position="25"/>
        <end position="1148"/>
    </location>
</feature>
<feature type="compositionally biased region" description="Basic residues" evidence="5">
    <location>
        <begin position="138"/>
        <end position="151"/>
    </location>
</feature>
<dbReference type="PANTHER" id="PTHR45742:SF8">
    <property type="entry name" value="FLOCCULATION PROTEIN FLO11"/>
    <property type="match status" value="1"/>
</dbReference>
<feature type="signal peptide" evidence="6">
    <location>
        <begin position="1"/>
        <end position="24"/>
    </location>
</feature>
<feature type="compositionally biased region" description="Basic and acidic residues" evidence="5">
    <location>
        <begin position="368"/>
        <end position="393"/>
    </location>
</feature>